<evidence type="ECO:0000256" key="2">
    <source>
        <dbReference type="SAM" id="Phobius"/>
    </source>
</evidence>
<evidence type="ECO:0000256" key="3">
    <source>
        <dbReference type="SAM" id="SignalP"/>
    </source>
</evidence>
<reference evidence="4 5" key="1">
    <citation type="submission" date="2019-07" db="EMBL/GenBank/DDBJ databases">
        <title>Finished genome of Venturia effusa.</title>
        <authorList>
            <person name="Young C.A."/>
            <person name="Cox M.P."/>
            <person name="Ganley A.R.D."/>
            <person name="David W.J."/>
        </authorList>
    </citation>
    <scope>NUCLEOTIDE SEQUENCE [LARGE SCALE GENOMIC DNA]</scope>
    <source>
        <strain evidence="5">albino</strain>
    </source>
</reference>
<feature type="signal peptide" evidence="3">
    <location>
        <begin position="1"/>
        <end position="21"/>
    </location>
</feature>
<keyword evidence="2" id="KW-0472">Membrane</keyword>
<feature type="region of interest" description="Disordered" evidence="1">
    <location>
        <begin position="239"/>
        <end position="270"/>
    </location>
</feature>
<feature type="compositionally biased region" description="Polar residues" evidence="1">
    <location>
        <begin position="182"/>
        <end position="196"/>
    </location>
</feature>
<feature type="region of interest" description="Disordered" evidence="1">
    <location>
        <begin position="177"/>
        <end position="196"/>
    </location>
</feature>
<dbReference type="AlphaFoldDB" id="A0A517L9V0"/>
<evidence type="ECO:0000256" key="1">
    <source>
        <dbReference type="SAM" id="MobiDB-lite"/>
    </source>
</evidence>
<accession>A0A517L9V0</accession>
<proteinExistence type="predicted"/>
<feature type="chain" id="PRO_5021808697" description="Mid2 domain-containing protein" evidence="3">
    <location>
        <begin position="22"/>
        <end position="298"/>
    </location>
</feature>
<protein>
    <recommendedName>
        <fullName evidence="6">Mid2 domain-containing protein</fullName>
    </recommendedName>
</protein>
<keyword evidence="3" id="KW-0732">Signal</keyword>
<evidence type="ECO:0000313" key="5">
    <source>
        <dbReference type="Proteomes" id="UP000316270"/>
    </source>
</evidence>
<sequence>MDQLTLSIIFFALLFSQIVLAETTDSSSWSIEWLPLSTTSDPNAAADIEPTSTVTSTHTNRITLTKTRTTVSNPASSSVLTTLSSSEPETFTIHLFTEDPSSVSTAVTGSTMVGGALTPEEETQSSSSFTTTLLTLSSFNSSPYTPVPTSLILSSSILSTSSRPDLVTTSISSSQTTASNTLIAQTSPPSNINTSHDSASLKTPIIIGIALGVSGGIVILGILGWFLYRRKKTQMNKINEDISPRTPDPTTSHEKRDVGTGGIAERDGKALEGPIIAELPSSYTGDAKRREGVYEIGG</sequence>
<feature type="compositionally biased region" description="Basic and acidic residues" evidence="1">
    <location>
        <begin position="251"/>
        <end position="270"/>
    </location>
</feature>
<organism evidence="4 5">
    <name type="scientific">Venturia effusa</name>
    <dbReference type="NCBI Taxonomy" id="50376"/>
    <lineage>
        <taxon>Eukaryota</taxon>
        <taxon>Fungi</taxon>
        <taxon>Dikarya</taxon>
        <taxon>Ascomycota</taxon>
        <taxon>Pezizomycotina</taxon>
        <taxon>Dothideomycetes</taxon>
        <taxon>Pleosporomycetidae</taxon>
        <taxon>Venturiales</taxon>
        <taxon>Venturiaceae</taxon>
        <taxon>Venturia</taxon>
    </lineage>
</organism>
<evidence type="ECO:0000313" key="4">
    <source>
        <dbReference type="EMBL" id="QDS72409.1"/>
    </source>
</evidence>
<dbReference type="Proteomes" id="UP000316270">
    <property type="component" value="Chromosome 7"/>
</dbReference>
<keyword evidence="2" id="KW-1133">Transmembrane helix</keyword>
<keyword evidence="2" id="KW-0812">Transmembrane</keyword>
<gene>
    <name evidence="4" type="ORF">FKW77_008854</name>
</gene>
<evidence type="ECO:0008006" key="6">
    <source>
        <dbReference type="Google" id="ProtNLM"/>
    </source>
</evidence>
<name>A0A517L9V0_9PEZI</name>
<feature type="transmembrane region" description="Helical" evidence="2">
    <location>
        <begin position="205"/>
        <end position="228"/>
    </location>
</feature>
<dbReference type="CDD" id="cd12087">
    <property type="entry name" value="TM_EGFR-like"/>
    <property type="match status" value="1"/>
</dbReference>
<keyword evidence="5" id="KW-1185">Reference proteome</keyword>
<dbReference type="EMBL" id="CP042191">
    <property type="protein sequence ID" value="QDS72409.1"/>
    <property type="molecule type" value="Genomic_DNA"/>
</dbReference>